<accession>A0A9P7VTS9</accession>
<sequence>MRALHSGGMLIDGRVEFMDLWHELKVPDDVDLARQLATGKYFFHPLFHFSTPRHRGSPGYGESSCPCQGTKQEEGQERGGTTPATNPPHQYTFEGRNRFVAGFCGTGKMSIFSIILFFRDILYLTY</sequence>
<reference evidence="3" key="1">
    <citation type="submission" date="2020-11" db="EMBL/GenBank/DDBJ databases">
        <title>Adaptations for nitrogen fixation in a non-lichenized fungal sporocarp promotes dispersal by wood-feeding termites.</title>
        <authorList>
            <consortium name="DOE Joint Genome Institute"/>
            <person name="Koch R.A."/>
            <person name="Yoon G."/>
            <person name="Arayal U."/>
            <person name="Lail K."/>
            <person name="Amirebrahimi M."/>
            <person name="Labutti K."/>
            <person name="Lipzen A."/>
            <person name="Riley R."/>
            <person name="Barry K."/>
            <person name="Henrissat B."/>
            <person name="Grigoriev I.V."/>
            <person name="Herr J.R."/>
            <person name="Aime M.C."/>
        </authorList>
    </citation>
    <scope>NUCLEOTIDE SEQUENCE</scope>
    <source>
        <strain evidence="3">MCA 3950</strain>
    </source>
</reference>
<dbReference type="GeneID" id="66104481"/>
<keyword evidence="2" id="KW-0812">Transmembrane</keyword>
<keyword evidence="2" id="KW-0472">Membrane</keyword>
<feature type="region of interest" description="Disordered" evidence="1">
    <location>
        <begin position="52"/>
        <end position="90"/>
    </location>
</feature>
<protein>
    <submittedName>
        <fullName evidence="3">Uncharacterized protein</fullName>
    </submittedName>
</protein>
<dbReference type="Proteomes" id="UP000812287">
    <property type="component" value="Unassembled WGS sequence"/>
</dbReference>
<evidence type="ECO:0000256" key="1">
    <source>
        <dbReference type="SAM" id="MobiDB-lite"/>
    </source>
</evidence>
<comment type="caution">
    <text evidence="3">The sequence shown here is derived from an EMBL/GenBank/DDBJ whole genome shotgun (WGS) entry which is preliminary data.</text>
</comment>
<name>A0A9P7VTS9_9AGAR</name>
<evidence type="ECO:0000313" key="4">
    <source>
        <dbReference type="Proteomes" id="UP000812287"/>
    </source>
</evidence>
<organism evidence="3 4">
    <name type="scientific">Guyanagaster necrorhizus</name>
    <dbReference type="NCBI Taxonomy" id="856835"/>
    <lineage>
        <taxon>Eukaryota</taxon>
        <taxon>Fungi</taxon>
        <taxon>Dikarya</taxon>
        <taxon>Basidiomycota</taxon>
        <taxon>Agaricomycotina</taxon>
        <taxon>Agaricomycetes</taxon>
        <taxon>Agaricomycetidae</taxon>
        <taxon>Agaricales</taxon>
        <taxon>Marasmiineae</taxon>
        <taxon>Physalacriaceae</taxon>
        <taxon>Guyanagaster</taxon>
    </lineage>
</organism>
<keyword evidence="4" id="KW-1185">Reference proteome</keyword>
<dbReference type="EMBL" id="MU250532">
    <property type="protein sequence ID" value="KAG7447331.1"/>
    <property type="molecule type" value="Genomic_DNA"/>
</dbReference>
<feature type="transmembrane region" description="Helical" evidence="2">
    <location>
        <begin position="99"/>
        <end position="118"/>
    </location>
</feature>
<proteinExistence type="predicted"/>
<dbReference type="AlphaFoldDB" id="A0A9P7VTS9"/>
<keyword evidence="2" id="KW-1133">Transmembrane helix</keyword>
<gene>
    <name evidence="3" type="ORF">BT62DRAFT_76224</name>
</gene>
<evidence type="ECO:0000313" key="3">
    <source>
        <dbReference type="EMBL" id="KAG7447331.1"/>
    </source>
</evidence>
<dbReference type="OrthoDB" id="3907302at2759"/>
<dbReference type="RefSeq" id="XP_043040831.1">
    <property type="nucleotide sequence ID" value="XM_043182185.1"/>
</dbReference>
<evidence type="ECO:0000256" key="2">
    <source>
        <dbReference type="SAM" id="Phobius"/>
    </source>
</evidence>